<proteinExistence type="predicted"/>
<gene>
    <name evidence="1" type="ORF">C8R41DRAFT_925949</name>
</gene>
<evidence type="ECO:0000313" key="2">
    <source>
        <dbReference type="Proteomes" id="UP001150217"/>
    </source>
</evidence>
<protein>
    <submittedName>
        <fullName evidence="1">Uncharacterized protein</fullName>
    </submittedName>
</protein>
<organism evidence="1 2">
    <name type="scientific">Lentinula lateritia</name>
    <dbReference type="NCBI Taxonomy" id="40482"/>
    <lineage>
        <taxon>Eukaryota</taxon>
        <taxon>Fungi</taxon>
        <taxon>Dikarya</taxon>
        <taxon>Basidiomycota</taxon>
        <taxon>Agaricomycotina</taxon>
        <taxon>Agaricomycetes</taxon>
        <taxon>Agaricomycetidae</taxon>
        <taxon>Agaricales</taxon>
        <taxon>Marasmiineae</taxon>
        <taxon>Omphalotaceae</taxon>
        <taxon>Lentinula</taxon>
    </lineage>
</organism>
<comment type="caution">
    <text evidence="1">The sequence shown here is derived from an EMBL/GenBank/DDBJ whole genome shotgun (WGS) entry which is preliminary data.</text>
</comment>
<dbReference type="EMBL" id="JANVFT010000111">
    <property type="protein sequence ID" value="KAJ4466980.1"/>
    <property type="molecule type" value="Genomic_DNA"/>
</dbReference>
<evidence type="ECO:0000313" key="1">
    <source>
        <dbReference type="EMBL" id="KAJ4466980.1"/>
    </source>
</evidence>
<dbReference type="Proteomes" id="UP001150217">
    <property type="component" value="Unassembled WGS sequence"/>
</dbReference>
<sequence length="174" mass="19902">MSIHALRSLHRNPPEVKVHPFNLFGFLTTEYPSISKQADEHILHFHYIHPSSTRPLKQPLAIKHSLPTADAITGYAYLEQVFSETYLPDGSFVFFRHIHKYGSDKELLLFFLKRYFAAPTSLRATFRPASFNNSICNHHVAVFAFNSSGVPCSISQCDEEVMMHQFSALKPHLK</sequence>
<accession>A0ABQ8V201</accession>
<reference evidence="1" key="1">
    <citation type="submission" date="2022-08" db="EMBL/GenBank/DDBJ databases">
        <title>A Global Phylogenomic Analysis of the Shiitake Genus Lentinula.</title>
        <authorList>
            <consortium name="DOE Joint Genome Institute"/>
            <person name="Sierra-Patev S."/>
            <person name="Min B."/>
            <person name="Naranjo-Ortiz M."/>
            <person name="Looney B."/>
            <person name="Konkel Z."/>
            <person name="Slot J.C."/>
            <person name="Sakamoto Y."/>
            <person name="Steenwyk J.L."/>
            <person name="Rokas A."/>
            <person name="Carro J."/>
            <person name="Camarero S."/>
            <person name="Ferreira P."/>
            <person name="Molpeceres G."/>
            <person name="Ruiz-Duenas F.J."/>
            <person name="Serrano A."/>
            <person name="Henrissat B."/>
            <person name="Drula E."/>
            <person name="Hughes K.W."/>
            <person name="Mata J.L."/>
            <person name="Ishikawa N.K."/>
            <person name="Vargas-Isla R."/>
            <person name="Ushijima S."/>
            <person name="Smith C.A."/>
            <person name="Ahrendt S."/>
            <person name="Andreopoulos W."/>
            <person name="He G."/>
            <person name="Labutti K."/>
            <person name="Lipzen A."/>
            <person name="Ng V."/>
            <person name="Riley R."/>
            <person name="Sandor L."/>
            <person name="Barry K."/>
            <person name="Martinez A.T."/>
            <person name="Xiao Y."/>
            <person name="Gibbons J.G."/>
            <person name="Terashima K."/>
            <person name="Grigoriev I.V."/>
            <person name="Hibbett D.S."/>
        </authorList>
    </citation>
    <scope>NUCLEOTIDE SEQUENCE</scope>
    <source>
        <strain evidence="1">RHP3577 ss4</strain>
    </source>
</reference>
<keyword evidence="2" id="KW-1185">Reference proteome</keyword>
<name>A0ABQ8V201_9AGAR</name>